<organism evidence="2 3">
    <name type="scientific">Butyrivibrio fibrisolvens</name>
    <dbReference type="NCBI Taxonomy" id="831"/>
    <lineage>
        <taxon>Bacteria</taxon>
        <taxon>Bacillati</taxon>
        <taxon>Bacillota</taxon>
        <taxon>Clostridia</taxon>
        <taxon>Lachnospirales</taxon>
        <taxon>Lachnospiraceae</taxon>
        <taxon>Butyrivibrio</taxon>
    </lineage>
</organism>
<dbReference type="eggNOG" id="COG1680">
    <property type="taxonomic scope" value="Bacteria"/>
</dbReference>
<evidence type="ECO:0000259" key="1">
    <source>
        <dbReference type="Pfam" id="PF00144"/>
    </source>
</evidence>
<gene>
    <name evidence="2" type="ORF">SAMN04487884_11783</name>
</gene>
<sequence>MALSSDLYVGELLMRLVGHQTGEISKVDYKPQKPAFYKEPQEGETFLERATPESQGVSSRWVKDLFEALHECPKANMHKIMVMRHGKVIGETAFAPYDLDYWHIVHSLSKSVTGMAIGILIGEGKLNITDKLIDLLPDKKTLNSMLRLRDVTIEHLLSMTSGVQFNEAGAISGNDWVKGFMDSGTSFAPGKEFSYNSMNSYMLSAVVTAITGQSLFDFVKERIFDPMGIKRVFWEACPKGITKGGWGLFLRIEDMCKLGQLYLQKGMWEGKQLVPEGWVVASTTKHATSDIPDAPGYGYHLWLLNSREGSYIFNGMLGQNVYIFPDIDMVLAVNAGNNEVFQTGAMTDILYEKMRDIEVSDEPLSEDPMTSKFLDKTIDRIMEKEVPGKLILRGGWNRRSDAYDNQQDKIMRIRTLYGSYYDLGDSGIGIFPLMMQITHNNFTDGITKIGFVPVDRKRFGVQIYEGDQIYTLLCGADMYENKVSFNIHGEVYDAVVKTRLSTDEYNRMAIMLRIFFLEETSERRINIYLGSKYDQEDTRGFRGSNIPDGIDVHFNEYPGNNLLSGALSTITSSKGIQGMIMNKLDEFGASFLVGKTIHYTINPRVHGFLIKEEDNGVVGSGDNEDDIKKLNIDIENINASNEDKDSTDIDNSDKI</sequence>
<dbReference type="InterPro" id="IPR012338">
    <property type="entry name" value="Beta-lactam/transpept-like"/>
</dbReference>
<dbReference type="Gene3D" id="3.40.710.10">
    <property type="entry name" value="DD-peptidase/beta-lactamase superfamily"/>
    <property type="match status" value="1"/>
</dbReference>
<accession>A0A1H9U7C6</accession>
<protein>
    <submittedName>
        <fullName evidence="2">CubicO group peptidase, beta-lactamase class C family</fullName>
    </submittedName>
</protein>
<dbReference type="InterPro" id="IPR050789">
    <property type="entry name" value="Diverse_Enzym_Activities"/>
</dbReference>
<evidence type="ECO:0000313" key="3">
    <source>
        <dbReference type="Proteomes" id="UP000182584"/>
    </source>
</evidence>
<dbReference type="PANTHER" id="PTHR43283:SF7">
    <property type="entry name" value="BETA-LACTAMASE-RELATED DOMAIN-CONTAINING PROTEIN"/>
    <property type="match status" value="1"/>
</dbReference>
<dbReference type="Pfam" id="PF00144">
    <property type="entry name" value="Beta-lactamase"/>
    <property type="match status" value="1"/>
</dbReference>
<evidence type="ECO:0000313" key="2">
    <source>
        <dbReference type="EMBL" id="SES05222.1"/>
    </source>
</evidence>
<dbReference type="Proteomes" id="UP000182584">
    <property type="component" value="Unassembled WGS sequence"/>
</dbReference>
<dbReference type="SUPFAM" id="SSF56601">
    <property type="entry name" value="beta-lactamase/transpeptidase-like"/>
    <property type="match status" value="1"/>
</dbReference>
<dbReference type="RefSeq" id="WP_074756943.1">
    <property type="nucleotide sequence ID" value="NZ_FOGJ01000017.1"/>
</dbReference>
<feature type="domain" description="Beta-lactamase-related" evidence="1">
    <location>
        <begin position="80"/>
        <end position="333"/>
    </location>
</feature>
<dbReference type="AlphaFoldDB" id="A0A1H9U7C6"/>
<name>A0A1H9U7C6_BUTFI</name>
<dbReference type="InterPro" id="IPR001466">
    <property type="entry name" value="Beta-lactam-related"/>
</dbReference>
<dbReference type="OrthoDB" id="9773047at2"/>
<dbReference type="PANTHER" id="PTHR43283">
    <property type="entry name" value="BETA-LACTAMASE-RELATED"/>
    <property type="match status" value="1"/>
</dbReference>
<reference evidence="2 3" key="1">
    <citation type="submission" date="2016-10" db="EMBL/GenBank/DDBJ databases">
        <authorList>
            <person name="de Groot N.N."/>
        </authorList>
    </citation>
    <scope>NUCLEOTIDE SEQUENCE [LARGE SCALE GENOMIC DNA]</scope>
    <source>
        <strain evidence="2 3">AR40</strain>
    </source>
</reference>
<proteinExistence type="predicted"/>
<dbReference type="EMBL" id="FOGJ01000017">
    <property type="protein sequence ID" value="SES05222.1"/>
    <property type="molecule type" value="Genomic_DNA"/>
</dbReference>